<feature type="signal peptide" evidence="1">
    <location>
        <begin position="1"/>
        <end position="18"/>
    </location>
</feature>
<keyword evidence="3" id="KW-1185">Reference proteome</keyword>
<protein>
    <recommendedName>
        <fullName evidence="4">DUF1329 domain-containing protein</fullName>
    </recommendedName>
</protein>
<dbReference type="AlphaFoldDB" id="A0A7U7I7U2"/>
<dbReference type="EMBL" id="CAJFCI010000015">
    <property type="protein sequence ID" value="CAD5106026.1"/>
    <property type="molecule type" value="Genomic_DNA"/>
</dbReference>
<name>A0A7U7I7U2_9GAMM</name>
<evidence type="ECO:0008006" key="4">
    <source>
        <dbReference type="Google" id="ProtNLM"/>
    </source>
</evidence>
<evidence type="ECO:0000313" key="2">
    <source>
        <dbReference type="EMBL" id="CAD5106026.1"/>
    </source>
</evidence>
<keyword evidence="1" id="KW-0732">Signal</keyword>
<comment type="caution">
    <text evidence="2">The sequence shown here is derived from an EMBL/GenBank/DDBJ whole genome shotgun (WGS) entry which is preliminary data.</text>
</comment>
<dbReference type="CDD" id="cd16329">
    <property type="entry name" value="LolA_like"/>
    <property type="match status" value="1"/>
</dbReference>
<dbReference type="Gene3D" id="2.50.20.10">
    <property type="entry name" value="Lipoprotein localisation LolA/LolB/LppX"/>
    <property type="match status" value="1"/>
</dbReference>
<gene>
    <name evidence="2" type="ORF">PSEWESI4_00285</name>
</gene>
<sequence length="446" mass="50340">MRSFAILLLTLAMLPAQAKVSPEQADRLGQDLTPLGGERAGNAAGTIPAWDGGLDKPIAGYQPGMHHPDPYAADAVQYVVNRDNLDQYQKLLTPGLQRLLERQPSYHLRVMPSRRSAAAPQRIYAATRFNAENAELISGGNGVQGVAAGVPFPLPQSGQEAIWNHVLRYRGEQIHLVTNQAAVLANGSYNLLKLDRDIYFVYGREGMTPQGLDNTLFYYKYRVVAPAKVAGSALVVQETLDQVLAIRKAWRFNRGERRVRRLPMLAFDTPQPDTNGMATADQVDTYNGAPDRYEWTMLGKQEMLVPYNSYAVHQKGIPYADILQRKHVNPELLRYELHRVWVVEAQLRTGFSHPYAQRRFYLDEDSWQILAVDLYDKRGELVGLQESHPISYYDAPMFGSTLETIYDFAGDRYFADGLDNNEPMYNFQATLSPRDFTPQALRREGN</sequence>
<feature type="chain" id="PRO_5030651221" description="DUF1329 domain-containing protein" evidence="1">
    <location>
        <begin position="19"/>
        <end position="446"/>
    </location>
</feature>
<dbReference type="InterPro" id="IPR010752">
    <property type="entry name" value="DUF1329"/>
</dbReference>
<accession>A0A7U7I7U2</accession>
<organism evidence="2 3">
    <name type="scientific">Zestomonas carbonaria</name>
    <dbReference type="NCBI Taxonomy" id="2762745"/>
    <lineage>
        <taxon>Bacteria</taxon>
        <taxon>Pseudomonadati</taxon>
        <taxon>Pseudomonadota</taxon>
        <taxon>Gammaproteobacteria</taxon>
        <taxon>Pseudomonadales</taxon>
        <taxon>Pseudomonadaceae</taxon>
        <taxon>Zestomonas</taxon>
    </lineage>
</organism>
<proteinExistence type="predicted"/>
<dbReference type="Proteomes" id="UP000583387">
    <property type="component" value="Unassembled WGS sequence"/>
</dbReference>
<evidence type="ECO:0000313" key="3">
    <source>
        <dbReference type="Proteomes" id="UP000583387"/>
    </source>
</evidence>
<reference evidence="2 3" key="1">
    <citation type="submission" date="2020-08" db="EMBL/GenBank/DDBJ databases">
        <authorList>
            <person name="Criscuolo A."/>
        </authorList>
    </citation>
    <scope>NUCLEOTIDE SEQUENCE [LARGE SCALE GENOMIC DNA]</scope>
    <source>
        <strain evidence="2">CIP111764</strain>
    </source>
</reference>
<evidence type="ECO:0000256" key="1">
    <source>
        <dbReference type="SAM" id="SignalP"/>
    </source>
</evidence>
<dbReference type="Pfam" id="PF07044">
    <property type="entry name" value="DUF1329"/>
    <property type="match status" value="1"/>
</dbReference>